<comment type="caution">
    <text evidence="1">The sequence shown here is derived from an EMBL/GenBank/DDBJ whole genome shotgun (WGS) entry which is preliminary data.</text>
</comment>
<sequence>MKASSNYIANQILRLSKAFPQQPMEFFKILLERIEELEFTEQEITDTVNKCIDTFEYKNLTVATIVKLKAKENEKQVYIIPED</sequence>
<gene>
    <name evidence="1" type="ORF">ACFO6W_21120</name>
</gene>
<evidence type="ECO:0000313" key="1">
    <source>
        <dbReference type="EMBL" id="MFC4676192.1"/>
    </source>
</evidence>
<organism evidence="1 2">
    <name type="scientific">Dysgonomonas termitidis</name>
    <dbReference type="NCBI Taxonomy" id="1516126"/>
    <lineage>
        <taxon>Bacteria</taxon>
        <taxon>Pseudomonadati</taxon>
        <taxon>Bacteroidota</taxon>
        <taxon>Bacteroidia</taxon>
        <taxon>Bacteroidales</taxon>
        <taxon>Dysgonomonadaceae</taxon>
        <taxon>Dysgonomonas</taxon>
    </lineage>
</organism>
<dbReference type="RefSeq" id="WP_380000172.1">
    <property type="nucleotide sequence ID" value="NZ_JBHSGN010000122.1"/>
</dbReference>
<accession>A0ABV9L1R8</accession>
<protein>
    <submittedName>
        <fullName evidence="1">Uncharacterized protein</fullName>
    </submittedName>
</protein>
<keyword evidence="2" id="KW-1185">Reference proteome</keyword>
<dbReference type="EMBL" id="JBHSGN010000122">
    <property type="protein sequence ID" value="MFC4676192.1"/>
    <property type="molecule type" value="Genomic_DNA"/>
</dbReference>
<evidence type="ECO:0000313" key="2">
    <source>
        <dbReference type="Proteomes" id="UP001596023"/>
    </source>
</evidence>
<proteinExistence type="predicted"/>
<dbReference type="Proteomes" id="UP001596023">
    <property type="component" value="Unassembled WGS sequence"/>
</dbReference>
<reference evidence="2" key="1">
    <citation type="journal article" date="2019" name="Int. J. Syst. Evol. Microbiol.">
        <title>The Global Catalogue of Microorganisms (GCM) 10K type strain sequencing project: providing services to taxonomists for standard genome sequencing and annotation.</title>
        <authorList>
            <consortium name="The Broad Institute Genomics Platform"/>
            <consortium name="The Broad Institute Genome Sequencing Center for Infectious Disease"/>
            <person name="Wu L."/>
            <person name="Ma J."/>
        </authorList>
    </citation>
    <scope>NUCLEOTIDE SEQUENCE [LARGE SCALE GENOMIC DNA]</scope>
    <source>
        <strain evidence="2">CCUG 66188</strain>
    </source>
</reference>
<name>A0ABV9L1R8_9BACT</name>